<sequence length="160" mass="17578">MRIVIQRVKQASVTVWDENMPQDSEKAGRIVGQIAAGLCVLVGVTHEDGVEQIEKIARKICELKLLRDVNHEDIPANRRSVVDAAAEVLLVSQFTLYADVKKGKKPSWSHAAPGELARPIFDQLAAAIRARGVKVETGEFGAMMDVQLINDGPFTILFEC</sequence>
<organism evidence="3 4">
    <name type="scientific">Arcanobacterium hippocoleae</name>
    <dbReference type="NCBI Taxonomy" id="149017"/>
    <lineage>
        <taxon>Bacteria</taxon>
        <taxon>Bacillati</taxon>
        <taxon>Actinomycetota</taxon>
        <taxon>Actinomycetes</taxon>
        <taxon>Actinomycetales</taxon>
        <taxon>Actinomycetaceae</taxon>
        <taxon>Arcanobacterium</taxon>
    </lineage>
</organism>
<dbReference type="EC" id="3.1.1.-" evidence="2"/>
<dbReference type="InterPro" id="IPR023509">
    <property type="entry name" value="DTD-like_sf"/>
</dbReference>
<evidence type="ECO:0000313" key="3">
    <source>
        <dbReference type="EMBL" id="MDR6939855.1"/>
    </source>
</evidence>
<dbReference type="Gene3D" id="3.50.80.10">
    <property type="entry name" value="D-tyrosyl-tRNA(Tyr) deacylase"/>
    <property type="match status" value="1"/>
</dbReference>
<comment type="catalytic activity">
    <reaction evidence="2">
        <text>glycyl-tRNA(Ala) + H2O = tRNA(Ala) + glycine + H(+)</text>
        <dbReference type="Rhea" id="RHEA:53744"/>
        <dbReference type="Rhea" id="RHEA-COMP:9657"/>
        <dbReference type="Rhea" id="RHEA-COMP:13640"/>
        <dbReference type="ChEBI" id="CHEBI:15377"/>
        <dbReference type="ChEBI" id="CHEBI:15378"/>
        <dbReference type="ChEBI" id="CHEBI:57305"/>
        <dbReference type="ChEBI" id="CHEBI:78442"/>
        <dbReference type="ChEBI" id="CHEBI:78522"/>
    </reaction>
</comment>
<comment type="similarity">
    <text evidence="1 2">Belongs to the DTD family.</text>
</comment>
<keyword evidence="2" id="KW-0694">RNA-binding</keyword>
<proteinExistence type="inferred from homology"/>
<dbReference type="Proteomes" id="UP001266099">
    <property type="component" value="Unassembled WGS sequence"/>
</dbReference>
<gene>
    <name evidence="2" type="primary">dtd</name>
    <name evidence="3" type="ORF">J2S36_001398</name>
</gene>
<comment type="function">
    <text evidence="2">An aminoacyl-tRNA editing enzyme that deacylates mischarged D-aminoacyl-tRNAs. Also deacylates mischarged glycyl-tRNA(Ala), protecting cells against glycine mischarging by AlaRS. Acts via tRNA-based rather than protein-based catalysis; rejects L-amino acids rather than detecting D-amino acids in the active site. By recycling D-aminoacyl-tRNA to D-amino acids and free tRNA molecules, this enzyme counteracts the toxicity associated with the formation of D-aminoacyl-tRNA entities in vivo and helps enforce protein L-homochirality.</text>
</comment>
<dbReference type="InterPro" id="IPR003732">
    <property type="entry name" value="Daa-tRNA_deacyls_DTD"/>
</dbReference>
<dbReference type="GO" id="GO:0016787">
    <property type="term" value="F:hydrolase activity"/>
    <property type="evidence" value="ECO:0007669"/>
    <property type="project" value="UniProtKB-KW"/>
</dbReference>
<comment type="subcellular location">
    <subcellularLocation>
        <location evidence="2">Cytoplasm</location>
    </subcellularLocation>
</comment>
<reference evidence="3 4" key="1">
    <citation type="submission" date="2023-07" db="EMBL/GenBank/DDBJ databases">
        <title>Sequencing the genomes of 1000 actinobacteria strains.</title>
        <authorList>
            <person name="Klenk H.-P."/>
        </authorList>
    </citation>
    <scope>NUCLEOTIDE SEQUENCE [LARGE SCALE GENOMIC DNA]</scope>
    <source>
        <strain evidence="3 4">DSM 15539</strain>
    </source>
</reference>
<dbReference type="PANTHER" id="PTHR10472:SF5">
    <property type="entry name" value="D-AMINOACYL-TRNA DEACYLASE 1"/>
    <property type="match status" value="1"/>
</dbReference>
<comment type="catalytic activity">
    <reaction evidence="2">
        <text>a D-aminoacyl-tRNA + H2O = a tRNA + a D-alpha-amino acid + H(+)</text>
        <dbReference type="Rhea" id="RHEA:13953"/>
        <dbReference type="Rhea" id="RHEA-COMP:10123"/>
        <dbReference type="Rhea" id="RHEA-COMP:10124"/>
        <dbReference type="ChEBI" id="CHEBI:15377"/>
        <dbReference type="ChEBI" id="CHEBI:15378"/>
        <dbReference type="ChEBI" id="CHEBI:59871"/>
        <dbReference type="ChEBI" id="CHEBI:78442"/>
        <dbReference type="ChEBI" id="CHEBI:79333"/>
        <dbReference type="EC" id="3.1.1.96"/>
    </reaction>
</comment>
<dbReference type="NCBIfam" id="TIGR00256">
    <property type="entry name" value="D-aminoacyl-tRNA deacylase"/>
    <property type="match status" value="1"/>
</dbReference>
<keyword evidence="2 3" id="KW-0378">Hydrolase</keyword>
<accession>A0ABU1T4T3</accession>
<dbReference type="PANTHER" id="PTHR10472">
    <property type="entry name" value="D-TYROSYL-TRNA TYR DEACYLASE"/>
    <property type="match status" value="1"/>
</dbReference>
<dbReference type="EMBL" id="JAVDUJ010000001">
    <property type="protein sequence ID" value="MDR6939855.1"/>
    <property type="molecule type" value="Genomic_DNA"/>
</dbReference>
<feature type="short sequence motif" description="Gly-cisPro motif, important for rejection of L-amino acids" evidence="2">
    <location>
        <begin position="152"/>
        <end position="153"/>
    </location>
</feature>
<keyword evidence="2" id="KW-0820">tRNA-binding</keyword>
<dbReference type="RefSeq" id="WP_309956866.1">
    <property type="nucleotide sequence ID" value="NZ_JAVDUJ010000001.1"/>
</dbReference>
<comment type="subunit">
    <text evidence="2">Homodimer.</text>
</comment>
<comment type="domain">
    <text evidence="2">A Gly-cisPro motif from one monomer fits into the active site of the other monomer to allow specific chiral rejection of L-amino acids.</text>
</comment>
<dbReference type="Pfam" id="PF02580">
    <property type="entry name" value="Tyr_Deacylase"/>
    <property type="match status" value="1"/>
</dbReference>
<evidence type="ECO:0000256" key="1">
    <source>
        <dbReference type="ARBA" id="ARBA00009673"/>
    </source>
</evidence>
<keyword evidence="2" id="KW-0963">Cytoplasm</keyword>
<dbReference type="HAMAP" id="MF_00518">
    <property type="entry name" value="Deacylase_Dtd"/>
    <property type="match status" value="1"/>
</dbReference>
<name>A0ABU1T4T3_9ACTO</name>
<protein>
    <recommendedName>
        <fullName evidence="2">D-aminoacyl-tRNA deacylase</fullName>
        <shortName evidence="2">DTD</shortName>
        <ecNumber evidence="2">3.1.1.96</ecNumber>
    </recommendedName>
    <alternativeName>
        <fullName evidence="2">Gly-tRNA(Ala) deacylase</fullName>
        <ecNumber evidence="2">3.1.1.-</ecNumber>
    </alternativeName>
</protein>
<evidence type="ECO:0000313" key="4">
    <source>
        <dbReference type="Proteomes" id="UP001266099"/>
    </source>
</evidence>
<dbReference type="SUPFAM" id="SSF69500">
    <property type="entry name" value="DTD-like"/>
    <property type="match status" value="1"/>
</dbReference>
<evidence type="ECO:0000256" key="2">
    <source>
        <dbReference type="HAMAP-Rule" id="MF_00518"/>
    </source>
</evidence>
<comment type="caution">
    <text evidence="3">The sequence shown here is derived from an EMBL/GenBank/DDBJ whole genome shotgun (WGS) entry which is preliminary data.</text>
</comment>
<dbReference type="EC" id="3.1.1.96" evidence="2"/>
<keyword evidence="4" id="KW-1185">Reference proteome</keyword>